<evidence type="ECO:0000256" key="7">
    <source>
        <dbReference type="SAM" id="Coils"/>
    </source>
</evidence>
<feature type="compositionally biased region" description="Polar residues" evidence="8">
    <location>
        <begin position="116"/>
        <end position="126"/>
    </location>
</feature>
<evidence type="ECO:0000256" key="2">
    <source>
        <dbReference type="ARBA" id="ARBA00009226"/>
    </source>
</evidence>
<dbReference type="SUPFAM" id="SSF101801">
    <property type="entry name" value="Surface presentation of antigens (SPOA)"/>
    <property type="match status" value="1"/>
</dbReference>
<comment type="similarity">
    <text evidence="2">Belongs to the FliN/MopA/SpaO family.</text>
</comment>
<protein>
    <submittedName>
        <fullName evidence="10">Flagellar motor switch protein FliN</fullName>
    </submittedName>
</protein>
<evidence type="ECO:0000256" key="8">
    <source>
        <dbReference type="SAM" id="MobiDB-lite"/>
    </source>
</evidence>
<evidence type="ECO:0000256" key="3">
    <source>
        <dbReference type="ARBA" id="ARBA00022475"/>
    </source>
</evidence>
<keyword evidence="4" id="KW-0145">Chemotaxis</keyword>
<reference evidence="10" key="1">
    <citation type="journal article" date="2021" name="PeerJ">
        <title>Extensive microbial diversity within the chicken gut microbiome revealed by metagenomics and culture.</title>
        <authorList>
            <person name="Gilroy R."/>
            <person name="Ravi A."/>
            <person name="Getino M."/>
            <person name="Pursley I."/>
            <person name="Horton D.L."/>
            <person name="Alikhan N.F."/>
            <person name="Baker D."/>
            <person name="Gharbi K."/>
            <person name="Hall N."/>
            <person name="Watson M."/>
            <person name="Adriaenssens E.M."/>
            <person name="Foster-Nyarko E."/>
            <person name="Jarju S."/>
            <person name="Secka A."/>
            <person name="Antonio M."/>
            <person name="Oren A."/>
            <person name="Chaudhuri R.R."/>
            <person name="La Ragione R."/>
            <person name="Hildebrand F."/>
            <person name="Pallen M.J."/>
        </authorList>
    </citation>
    <scope>NUCLEOTIDE SEQUENCE</scope>
    <source>
        <strain evidence="10">ChiSxjej1B13-11762</strain>
    </source>
</reference>
<evidence type="ECO:0000313" key="10">
    <source>
        <dbReference type="EMBL" id="HIW84816.1"/>
    </source>
</evidence>
<dbReference type="GO" id="GO:0003774">
    <property type="term" value="F:cytoskeletal motor activity"/>
    <property type="evidence" value="ECO:0007669"/>
    <property type="project" value="InterPro"/>
</dbReference>
<accession>A0A9D1RAM8</accession>
<gene>
    <name evidence="10" type="primary">fliN</name>
    <name evidence="10" type="ORF">H9873_10945</name>
</gene>
<proteinExistence type="inferred from homology"/>
<dbReference type="InterPro" id="IPR051469">
    <property type="entry name" value="FliN/MopA/SpaO"/>
</dbReference>
<feature type="compositionally biased region" description="Polar residues" evidence="8">
    <location>
        <begin position="77"/>
        <end position="93"/>
    </location>
</feature>
<dbReference type="GO" id="GO:0005886">
    <property type="term" value="C:plasma membrane"/>
    <property type="evidence" value="ECO:0007669"/>
    <property type="project" value="UniProtKB-SubCell"/>
</dbReference>
<feature type="coiled-coil region" evidence="7">
    <location>
        <begin position="134"/>
        <end position="164"/>
    </location>
</feature>
<evidence type="ECO:0000256" key="6">
    <source>
        <dbReference type="ARBA" id="ARBA00023136"/>
    </source>
</evidence>
<dbReference type="PANTHER" id="PTHR43484:SF1">
    <property type="entry name" value="FLAGELLAR MOTOR SWITCH PROTEIN FLIN"/>
    <property type="match status" value="1"/>
</dbReference>
<dbReference type="InterPro" id="IPR036429">
    <property type="entry name" value="SpoA-like_sf"/>
</dbReference>
<evidence type="ECO:0000256" key="4">
    <source>
        <dbReference type="ARBA" id="ARBA00022500"/>
    </source>
</evidence>
<dbReference type="InterPro" id="IPR001172">
    <property type="entry name" value="FliN_T3SS_HrcQb"/>
</dbReference>
<dbReference type="InterPro" id="IPR012826">
    <property type="entry name" value="FliN"/>
</dbReference>
<feature type="non-terminal residue" evidence="10">
    <location>
        <position position="1"/>
    </location>
</feature>
<keyword evidence="10" id="KW-0282">Flagellum</keyword>
<dbReference type="GO" id="GO:0009425">
    <property type="term" value="C:bacterial-type flagellum basal body"/>
    <property type="evidence" value="ECO:0007669"/>
    <property type="project" value="InterPro"/>
</dbReference>
<sequence>EAFKEKYFTDEEAMVVIRFSLSIGDKMESEFLNLMPIELAKDLVKGFFTDGLPDAEEEKPKEKHTEEEKQADAVQETPVQGTTASTFQETVKPQSQATAQESTAQSSGQPAPAQMPSGQPISGQVAQVQPTAGLGVMEQTMQMMQQQMMQMQQQMMQMQNAQTERRISVKKAPAPSLAGEDHVEDPDANLDLLMNVPLELSVEIGRTKKLVKDILELSKGSLVVLDRIAGEPVDLYVNGECIAKGDVVVVDDNFAIRITEILEEDVAVEA</sequence>
<keyword evidence="10" id="KW-0969">Cilium</keyword>
<keyword evidence="3" id="KW-1003">Cell membrane</keyword>
<organism evidence="10 11">
    <name type="scientific">Candidatus Dorea gallistercoris</name>
    <dbReference type="NCBI Taxonomy" id="2838542"/>
    <lineage>
        <taxon>Bacteria</taxon>
        <taxon>Bacillati</taxon>
        <taxon>Bacillota</taxon>
        <taxon>Clostridia</taxon>
        <taxon>Lachnospirales</taxon>
        <taxon>Lachnospiraceae</taxon>
        <taxon>Dorea</taxon>
    </lineage>
</organism>
<evidence type="ECO:0000313" key="11">
    <source>
        <dbReference type="Proteomes" id="UP000824263"/>
    </source>
</evidence>
<dbReference type="InterPro" id="IPR001543">
    <property type="entry name" value="FliN-like_C"/>
</dbReference>
<dbReference type="GO" id="GO:0006935">
    <property type="term" value="P:chemotaxis"/>
    <property type="evidence" value="ECO:0007669"/>
    <property type="project" value="UniProtKB-KW"/>
</dbReference>
<name>A0A9D1RAM8_9FIRM</name>
<keyword evidence="7" id="KW-0175">Coiled coil</keyword>
<feature type="compositionally biased region" description="Low complexity" evidence="8">
    <location>
        <begin position="94"/>
        <end position="107"/>
    </location>
</feature>
<dbReference type="Pfam" id="PF01052">
    <property type="entry name" value="FliMN_C"/>
    <property type="match status" value="1"/>
</dbReference>
<dbReference type="PRINTS" id="PR00956">
    <property type="entry name" value="FLGMOTORFLIN"/>
</dbReference>
<keyword evidence="10" id="KW-0966">Cell projection</keyword>
<dbReference type="Gene3D" id="2.30.330.10">
    <property type="entry name" value="SpoA-like"/>
    <property type="match status" value="1"/>
</dbReference>
<dbReference type="Proteomes" id="UP000824263">
    <property type="component" value="Unassembled WGS sequence"/>
</dbReference>
<feature type="domain" description="Flagellar motor switch protein FliN-like C-terminal" evidence="9">
    <location>
        <begin position="192"/>
        <end position="262"/>
    </location>
</feature>
<feature type="compositionally biased region" description="Basic and acidic residues" evidence="8">
    <location>
        <begin position="58"/>
        <end position="71"/>
    </location>
</feature>
<dbReference type="NCBIfam" id="TIGR02480">
    <property type="entry name" value="fliN"/>
    <property type="match status" value="1"/>
</dbReference>
<evidence type="ECO:0000256" key="5">
    <source>
        <dbReference type="ARBA" id="ARBA00022779"/>
    </source>
</evidence>
<reference evidence="10" key="2">
    <citation type="submission" date="2021-04" db="EMBL/GenBank/DDBJ databases">
        <authorList>
            <person name="Gilroy R."/>
        </authorList>
    </citation>
    <scope>NUCLEOTIDE SEQUENCE</scope>
    <source>
        <strain evidence="10">ChiSxjej1B13-11762</strain>
    </source>
</reference>
<dbReference type="EMBL" id="DXGF01000192">
    <property type="protein sequence ID" value="HIW84816.1"/>
    <property type="molecule type" value="Genomic_DNA"/>
</dbReference>
<evidence type="ECO:0000256" key="1">
    <source>
        <dbReference type="ARBA" id="ARBA00004413"/>
    </source>
</evidence>
<dbReference type="AlphaFoldDB" id="A0A9D1RAM8"/>
<dbReference type="GO" id="GO:0071973">
    <property type="term" value="P:bacterial-type flagellum-dependent cell motility"/>
    <property type="evidence" value="ECO:0007669"/>
    <property type="project" value="InterPro"/>
</dbReference>
<evidence type="ECO:0000259" key="9">
    <source>
        <dbReference type="Pfam" id="PF01052"/>
    </source>
</evidence>
<dbReference type="PANTHER" id="PTHR43484">
    <property type="match status" value="1"/>
</dbReference>
<keyword evidence="5" id="KW-0283">Flagellar rotation</keyword>
<comment type="subcellular location">
    <subcellularLocation>
        <location evidence="1">Cell membrane</location>
        <topology evidence="1">Peripheral membrane protein</topology>
        <orientation evidence="1">Cytoplasmic side</orientation>
    </subcellularLocation>
</comment>
<comment type="caution">
    <text evidence="10">The sequence shown here is derived from an EMBL/GenBank/DDBJ whole genome shotgun (WGS) entry which is preliminary data.</text>
</comment>
<feature type="region of interest" description="Disordered" evidence="8">
    <location>
        <begin position="51"/>
        <end position="126"/>
    </location>
</feature>
<keyword evidence="6" id="KW-0472">Membrane</keyword>